<comment type="caution">
    <text evidence="3">The sequence shown here is derived from an EMBL/GenBank/DDBJ whole genome shotgun (WGS) entry which is preliminary data.</text>
</comment>
<dbReference type="Pfam" id="PF06580">
    <property type="entry name" value="His_kinase"/>
    <property type="match status" value="1"/>
</dbReference>
<evidence type="ECO:0000259" key="2">
    <source>
        <dbReference type="Pfam" id="PF06580"/>
    </source>
</evidence>
<dbReference type="EMBL" id="JADIMI010000013">
    <property type="protein sequence ID" value="MBO8451518.1"/>
    <property type="molecule type" value="Genomic_DNA"/>
</dbReference>
<keyword evidence="1" id="KW-0472">Membrane</keyword>
<dbReference type="SUPFAM" id="SSF55874">
    <property type="entry name" value="ATPase domain of HSP90 chaperone/DNA topoisomerase II/histidine kinase"/>
    <property type="match status" value="1"/>
</dbReference>
<dbReference type="Gene3D" id="3.30.565.10">
    <property type="entry name" value="Histidine kinase-like ATPase, C-terminal domain"/>
    <property type="match status" value="1"/>
</dbReference>
<accession>A0A9D9HI18</accession>
<dbReference type="GO" id="GO:0000155">
    <property type="term" value="F:phosphorelay sensor kinase activity"/>
    <property type="evidence" value="ECO:0007669"/>
    <property type="project" value="InterPro"/>
</dbReference>
<feature type="transmembrane region" description="Helical" evidence="1">
    <location>
        <begin position="38"/>
        <end position="63"/>
    </location>
</feature>
<dbReference type="InterPro" id="IPR010559">
    <property type="entry name" value="Sig_transdc_His_kin_internal"/>
</dbReference>
<name>A0A9D9HI18_9BACT</name>
<feature type="transmembrane region" description="Helical" evidence="1">
    <location>
        <begin position="109"/>
        <end position="129"/>
    </location>
</feature>
<sequence>MIRKKHLLLFLLAVSVSLFVTGTVFTLAGGGTLHRPFFYQFALNLPVCILLGGIDLLVVYCLRKTGLSGFKTVRIALDLLLTSFLSLLVPAVCNYLLTDITAGEAVTRSLPVIPWNWIMVLAIEIYFYNTDQLRSEREKARYKYEVLKNQVNPHFLFNCLNVLSSLAYSDAEKANLFAKRLSGVYRYILDTRETDKVTTDVEMAFVRSYIYLESVRFSDTLQVSVTDTSSGPVRHVIPTSIQMLVENALKHNINTGSSPLKIQIGISDEGVSVSNNIQLRSHVSRHGIGLRNLMQQYMLHGKEIRIIRTPDTFTVVLPYV</sequence>
<keyword evidence="1" id="KW-1133">Transmembrane helix</keyword>
<dbReference type="GO" id="GO:0016020">
    <property type="term" value="C:membrane"/>
    <property type="evidence" value="ECO:0007669"/>
    <property type="project" value="InterPro"/>
</dbReference>
<feature type="domain" description="Signal transduction histidine kinase internal region" evidence="2">
    <location>
        <begin position="143"/>
        <end position="220"/>
    </location>
</feature>
<keyword evidence="3" id="KW-0808">Transferase</keyword>
<reference evidence="3" key="1">
    <citation type="submission" date="2020-10" db="EMBL/GenBank/DDBJ databases">
        <authorList>
            <person name="Gilroy R."/>
        </authorList>
    </citation>
    <scope>NUCLEOTIDE SEQUENCE</scope>
    <source>
        <strain evidence="3">B1-20833</strain>
    </source>
</reference>
<evidence type="ECO:0000313" key="3">
    <source>
        <dbReference type="EMBL" id="MBO8451518.1"/>
    </source>
</evidence>
<proteinExistence type="predicted"/>
<keyword evidence="3" id="KW-0418">Kinase</keyword>
<protein>
    <submittedName>
        <fullName evidence="3">Sensor histidine kinase</fullName>
    </submittedName>
</protein>
<feature type="transmembrane region" description="Helical" evidence="1">
    <location>
        <begin position="75"/>
        <end position="97"/>
    </location>
</feature>
<keyword evidence="1" id="KW-0812">Transmembrane</keyword>
<dbReference type="InterPro" id="IPR050640">
    <property type="entry name" value="Bact_2-comp_sensor_kinase"/>
</dbReference>
<dbReference type="AlphaFoldDB" id="A0A9D9HI18"/>
<evidence type="ECO:0000313" key="4">
    <source>
        <dbReference type="Proteomes" id="UP000823661"/>
    </source>
</evidence>
<dbReference type="InterPro" id="IPR036890">
    <property type="entry name" value="HATPase_C_sf"/>
</dbReference>
<dbReference type="PANTHER" id="PTHR34220:SF7">
    <property type="entry name" value="SENSOR HISTIDINE KINASE YPDA"/>
    <property type="match status" value="1"/>
</dbReference>
<evidence type="ECO:0000256" key="1">
    <source>
        <dbReference type="SAM" id="Phobius"/>
    </source>
</evidence>
<reference evidence="3" key="2">
    <citation type="journal article" date="2021" name="PeerJ">
        <title>Extensive microbial diversity within the chicken gut microbiome revealed by metagenomics and culture.</title>
        <authorList>
            <person name="Gilroy R."/>
            <person name="Ravi A."/>
            <person name="Getino M."/>
            <person name="Pursley I."/>
            <person name="Horton D.L."/>
            <person name="Alikhan N.F."/>
            <person name="Baker D."/>
            <person name="Gharbi K."/>
            <person name="Hall N."/>
            <person name="Watson M."/>
            <person name="Adriaenssens E.M."/>
            <person name="Foster-Nyarko E."/>
            <person name="Jarju S."/>
            <person name="Secka A."/>
            <person name="Antonio M."/>
            <person name="Oren A."/>
            <person name="Chaudhuri R.R."/>
            <person name="La Ragione R."/>
            <person name="Hildebrand F."/>
            <person name="Pallen M.J."/>
        </authorList>
    </citation>
    <scope>NUCLEOTIDE SEQUENCE</scope>
    <source>
        <strain evidence="3">B1-20833</strain>
    </source>
</reference>
<organism evidence="3 4">
    <name type="scientific">Candidatus Cryptobacteroides intestinavium</name>
    <dbReference type="NCBI Taxonomy" id="2840766"/>
    <lineage>
        <taxon>Bacteria</taxon>
        <taxon>Pseudomonadati</taxon>
        <taxon>Bacteroidota</taxon>
        <taxon>Bacteroidia</taxon>
        <taxon>Bacteroidales</taxon>
        <taxon>Candidatus Cryptobacteroides</taxon>
    </lineage>
</organism>
<dbReference type="PANTHER" id="PTHR34220">
    <property type="entry name" value="SENSOR HISTIDINE KINASE YPDA"/>
    <property type="match status" value="1"/>
</dbReference>
<dbReference type="Proteomes" id="UP000823661">
    <property type="component" value="Unassembled WGS sequence"/>
</dbReference>
<gene>
    <name evidence="3" type="ORF">IAC06_01365</name>
</gene>